<keyword evidence="2" id="KW-1185">Reference proteome</keyword>
<protein>
    <submittedName>
        <fullName evidence="1">Uncharacterized protein</fullName>
    </submittedName>
</protein>
<dbReference type="HOGENOM" id="CLU_2748700_0_0_4"/>
<name>V8QVV0_9BURK</name>
<evidence type="ECO:0000313" key="2">
    <source>
        <dbReference type="Proteomes" id="UP000018733"/>
    </source>
</evidence>
<proteinExistence type="predicted"/>
<dbReference type="PATRIC" id="fig|1424334.3.peg.1800"/>
<comment type="caution">
    <text evidence="1">The sequence shown here is derived from an EMBL/GenBank/DDBJ whole genome shotgun (WGS) entry which is preliminary data.</text>
</comment>
<accession>V8QVV0</accession>
<dbReference type="STRING" id="1424334.W822_08970"/>
<gene>
    <name evidence="1" type="ORF">W822_08970</name>
</gene>
<sequence>MNYPVRIQRLHDAPVIHFALAMCKPDAENRPLETMQAVLSEIIHVYVEKRYKSAEKGALIHRIPRQEEER</sequence>
<dbReference type="Proteomes" id="UP000018733">
    <property type="component" value="Unassembled WGS sequence"/>
</dbReference>
<organism evidence="1 2">
    <name type="scientific">Advenella kashmirensis W13003</name>
    <dbReference type="NCBI Taxonomy" id="1424334"/>
    <lineage>
        <taxon>Bacteria</taxon>
        <taxon>Pseudomonadati</taxon>
        <taxon>Pseudomonadota</taxon>
        <taxon>Betaproteobacteria</taxon>
        <taxon>Burkholderiales</taxon>
        <taxon>Alcaligenaceae</taxon>
    </lineage>
</organism>
<dbReference type="AlphaFoldDB" id="V8QVV0"/>
<evidence type="ECO:0000313" key="1">
    <source>
        <dbReference type="EMBL" id="ETF03483.1"/>
    </source>
</evidence>
<dbReference type="EMBL" id="AYXT01000009">
    <property type="protein sequence ID" value="ETF03483.1"/>
    <property type="molecule type" value="Genomic_DNA"/>
</dbReference>
<reference evidence="1 2" key="1">
    <citation type="journal article" date="2014" name="Genome Announc.">
        <title>Draft Genome Sequence of Advenella kashmirensis Strain W13003, a Polycyclic Aromatic Hydrocarbon-Degrading Bacterium.</title>
        <authorList>
            <person name="Wang X."/>
            <person name="Jin D."/>
            <person name="Zhou L."/>
            <person name="Wu L."/>
            <person name="An W."/>
            <person name="Zhao L."/>
        </authorList>
    </citation>
    <scope>NUCLEOTIDE SEQUENCE [LARGE SCALE GENOMIC DNA]</scope>
    <source>
        <strain evidence="1 2">W13003</strain>
    </source>
</reference>
<dbReference type="RefSeq" id="WP_024004770.1">
    <property type="nucleotide sequence ID" value="NZ_KI650979.1"/>
</dbReference>